<name>A0A369K6K6_HYPMA</name>
<sequence length="386" mass="43372">MVHLNDRSYLTGLEESPYRHLISTNTEPRDLEILEVRHIVEQKELRLAQLAAQINSTKATFNYSLIEQREIEKGSLLLFHNILSPIRRLPQDTSRLRNGGNEWMPSTPSIRYLAYKGHMRDLPAFHSWQLSTGLQLLMHFSDRPTLMGILSKCTALVEFNAALHDDIPGVNGNVDLNPAILGSERIVMPHLETLDMEHYLHSMWLLSYLTLPALTQIILSYISWPTATFNSLQSRSLFPLKSITLYGVGPLRVAEIGASDFLELIRRTPSITEFKSDAALVITPELISGLKAPSQNGALGLGPNLEYLEMTNMYPHGSRSSFRDAGMVLDMLASRNPSGNPAAFETDQYERMQTQLCQSGFEVSIFTFDFGSKNAIERGSHIPDVE</sequence>
<dbReference type="InParanoid" id="A0A369K6K6"/>
<dbReference type="Proteomes" id="UP000076154">
    <property type="component" value="Unassembled WGS sequence"/>
</dbReference>
<reference evidence="1" key="1">
    <citation type="submission" date="2018-04" db="EMBL/GenBank/DDBJ databases">
        <title>Whole genome sequencing of Hypsizygus marmoreus.</title>
        <authorList>
            <person name="Choi I.-G."/>
            <person name="Min B."/>
            <person name="Kim J.-G."/>
            <person name="Kim S."/>
            <person name="Oh Y.-L."/>
            <person name="Kong W.-S."/>
            <person name="Park H."/>
            <person name="Jeong J."/>
            <person name="Song E.-S."/>
        </authorList>
    </citation>
    <scope>NUCLEOTIDE SEQUENCE [LARGE SCALE GENOMIC DNA]</scope>
    <source>
        <strain evidence="1">51987-8</strain>
    </source>
</reference>
<evidence type="ECO:0000313" key="1">
    <source>
        <dbReference type="EMBL" id="RDB27434.1"/>
    </source>
</evidence>
<comment type="caution">
    <text evidence="1">The sequence shown here is derived from an EMBL/GenBank/DDBJ whole genome shotgun (WGS) entry which is preliminary data.</text>
</comment>
<protein>
    <submittedName>
        <fullName evidence="1">Uncharacterized protein</fullName>
    </submittedName>
</protein>
<organism evidence="1 2">
    <name type="scientific">Hypsizygus marmoreus</name>
    <name type="common">White beech mushroom</name>
    <name type="synonym">Agaricus marmoreus</name>
    <dbReference type="NCBI Taxonomy" id="39966"/>
    <lineage>
        <taxon>Eukaryota</taxon>
        <taxon>Fungi</taxon>
        <taxon>Dikarya</taxon>
        <taxon>Basidiomycota</taxon>
        <taxon>Agaricomycotina</taxon>
        <taxon>Agaricomycetes</taxon>
        <taxon>Agaricomycetidae</taxon>
        <taxon>Agaricales</taxon>
        <taxon>Tricholomatineae</taxon>
        <taxon>Lyophyllaceae</taxon>
        <taxon>Hypsizygus</taxon>
    </lineage>
</organism>
<evidence type="ECO:0000313" key="2">
    <source>
        <dbReference type="Proteomes" id="UP000076154"/>
    </source>
</evidence>
<gene>
    <name evidence="1" type="ORF">Hypma_004113</name>
</gene>
<accession>A0A369K6K6</accession>
<proteinExistence type="predicted"/>
<keyword evidence="2" id="KW-1185">Reference proteome</keyword>
<dbReference type="AlphaFoldDB" id="A0A369K6K6"/>
<dbReference type="EMBL" id="LUEZ02000016">
    <property type="protein sequence ID" value="RDB27434.1"/>
    <property type="molecule type" value="Genomic_DNA"/>
</dbReference>